<keyword evidence="4" id="KW-1185">Reference proteome</keyword>
<reference evidence="4" key="1">
    <citation type="journal article" date="2013" name="Stand. Genomic Sci.">
        <title>Complete genome sequence of Desulfocapsa sulfexigens, a marine deltaproteobacterium specialized in disproportionating inorganic sulfur compounds.</title>
        <authorList>
            <person name="Finster K.W."/>
            <person name="Kjeldsen K.U."/>
            <person name="Kube M."/>
            <person name="Reinhardt R."/>
            <person name="Mussmann M."/>
            <person name="Amann R."/>
            <person name="Schreiber L."/>
        </authorList>
    </citation>
    <scope>NUCLEOTIDE SEQUENCE [LARGE SCALE GENOMIC DNA]</scope>
    <source>
        <strain evidence="4">DSM 10523 / SB164P1</strain>
    </source>
</reference>
<protein>
    <submittedName>
        <fullName evidence="3">1,4-alpha-glucan branching enzyme</fullName>
    </submittedName>
</protein>
<organism evidence="3 4">
    <name type="scientific">Desulfocapsa sulfexigens (strain DSM 10523 / SB164P1)</name>
    <dbReference type="NCBI Taxonomy" id="1167006"/>
    <lineage>
        <taxon>Bacteria</taxon>
        <taxon>Pseudomonadati</taxon>
        <taxon>Thermodesulfobacteriota</taxon>
        <taxon>Desulfobulbia</taxon>
        <taxon>Desulfobulbales</taxon>
        <taxon>Desulfocapsaceae</taxon>
        <taxon>Desulfocapsa</taxon>
    </lineage>
</organism>
<dbReference type="InterPro" id="IPR014756">
    <property type="entry name" value="Ig_E-set"/>
</dbReference>
<dbReference type="KEGG" id="dsf:UWK_01523"/>
<feature type="domain" description="AMP-activated protein kinase glycogen-binding" evidence="2">
    <location>
        <begin position="117"/>
        <end position="194"/>
    </location>
</feature>
<proteinExistence type="predicted"/>
<dbReference type="eggNOG" id="COG0296">
    <property type="taxonomic scope" value="Bacteria"/>
</dbReference>
<evidence type="ECO:0000259" key="2">
    <source>
        <dbReference type="Pfam" id="PF16561"/>
    </source>
</evidence>
<accession>M1PNU0</accession>
<keyword evidence="1" id="KW-0472">Membrane</keyword>
<dbReference type="Pfam" id="PF16561">
    <property type="entry name" value="AMPK1_CBM"/>
    <property type="match status" value="1"/>
</dbReference>
<dbReference type="EMBL" id="CP003985">
    <property type="protein sequence ID" value="AGF78081.1"/>
    <property type="molecule type" value="Genomic_DNA"/>
</dbReference>
<dbReference type="InterPro" id="IPR013783">
    <property type="entry name" value="Ig-like_fold"/>
</dbReference>
<evidence type="ECO:0000256" key="1">
    <source>
        <dbReference type="SAM" id="Phobius"/>
    </source>
</evidence>
<dbReference type="STRING" id="1167006.UWK_01523"/>
<dbReference type="AlphaFoldDB" id="M1PNU0"/>
<keyword evidence="1" id="KW-1133">Transmembrane helix</keyword>
<evidence type="ECO:0000313" key="4">
    <source>
        <dbReference type="Proteomes" id="UP000011721"/>
    </source>
</evidence>
<dbReference type="SUPFAM" id="SSF81296">
    <property type="entry name" value="E set domains"/>
    <property type="match status" value="1"/>
</dbReference>
<dbReference type="InterPro" id="IPR032640">
    <property type="entry name" value="AMPK1_CBM"/>
</dbReference>
<dbReference type="RefSeq" id="WP_015403772.1">
    <property type="nucleotide sequence ID" value="NC_020304.1"/>
</dbReference>
<feature type="transmembrane region" description="Helical" evidence="1">
    <location>
        <begin position="73"/>
        <end position="93"/>
    </location>
</feature>
<dbReference type="OrthoDB" id="5418559at2"/>
<sequence length="195" mass="22023">MKDYLISMFIDNELDLDEKIDFVQTVHNEQAFKNEAIDLLEQEKLLHAEIVHTTPLTSIPVETEPTKRVFLPWLRPAVLFSAGIALGIALLLIQLRSIPSPTPITVASTEIPYRFVIYRPEAKQAAIIGTFTRWQTVAMKPIGNSGYWSLTLTLPEGEYQYSYLVEEGKQITDPTVSERVQDDFGGENSLITIKV</sequence>
<dbReference type="HOGENOM" id="CLU_1394383_0_0_7"/>
<name>M1PNU0_DESSD</name>
<dbReference type="Proteomes" id="UP000011721">
    <property type="component" value="Chromosome"/>
</dbReference>
<dbReference type="Gene3D" id="2.60.40.10">
    <property type="entry name" value="Immunoglobulins"/>
    <property type="match status" value="1"/>
</dbReference>
<evidence type="ECO:0000313" key="3">
    <source>
        <dbReference type="EMBL" id="AGF78081.1"/>
    </source>
</evidence>
<keyword evidence="1" id="KW-0812">Transmembrane</keyword>
<dbReference type="CDD" id="cd02859">
    <property type="entry name" value="E_set_AMPKbeta_like_N"/>
    <property type="match status" value="1"/>
</dbReference>
<gene>
    <name evidence="3" type="ordered locus">UWK_01523</name>
</gene>